<dbReference type="NCBIfam" id="TIGR00420">
    <property type="entry name" value="trmU"/>
    <property type="match status" value="1"/>
</dbReference>
<keyword evidence="9" id="KW-0963">Cytoplasm</keyword>
<dbReference type="OrthoDB" id="9800696at2"/>
<evidence type="ECO:0000256" key="7">
    <source>
        <dbReference type="ARBA" id="ARBA00023157"/>
    </source>
</evidence>
<dbReference type="NCBIfam" id="NF001138">
    <property type="entry name" value="PRK00143.1"/>
    <property type="match status" value="1"/>
</dbReference>
<dbReference type="GO" id="GO:0005737">
    <property type="term" value="C:cytoplasm"/>
    <property type="evidence" value="ECO:0007669"/>
    <property type="project" value="UniProtKB-SubCell"/>
</dbReference>
<dbReference type="Gene3D" id="3.40.50.620">
    <property type="entry name" value="HUPs"/>
    <property type="match status" value="1"/>
</dbReference>
<dbReference type="EMBL" id="CP036532">
    <property type="protein sequence ID" value="QBK32411.1"/>
    <property type="molecule type" value="Genomic_DNA"/>
</dbReference>
<evidence type="ECO:0000256" key="9">
    <source>
        <dbReference type="HAMAP-Rule" id="MF_00144"/>
    </source>
</evidence>
<organism evidence="12 13">
    <name type="scientific">Roseitalea porphyridii</name>
    <dbReference type="NCBI Taxonomy" id="1852022"/>
    <lineage>
        <taxon>Bacteria</taxon>
        <taxon>Pseudomonadati</taxon>
        <taxon>Pseudomonadota</taxon>
        <taxon>Alphaproteobacteria</taxon>
        <taxon>Hyphomicrobiales</taxon>
        <taxon>Ahrensiaceae</taxon>
        <taxon>Roseitalea</taxon>
    </lineage>
</organism>
<dbReference type="GO" id="GO:0103016">
    <property type="term" value="F:tRNA-uridine 2-sulfurtransferase activity"/>
    <property type="evidence" value="ECO:0007669"/>
    <property type="project" value="UniProtKB-EC"/>
</dbReference>
<feature type="site" description="Interaction with tRNA" evidence="9">
    <location>
        <position position="138"/>
    </location>
</feature>
<gene>
    <name evidence="9 12" type="primary">mnmA</name>
    <name evidence="12" type="ORF">E0E05_14065</name>
</gene>
<dbReference type="FunFam" id="2.30.30.280:FF:000001">
    <property type="entry name" value="tRNA-specific 2-thiouridylase MnmA"/>
    <property type="match status" value="1"/>
</dbReference>
<feature type="site" description="Interaction with tRNA" evidence="9">
    <location>
        <position position="351"/>
    </location>
</feature>
<dbReference type="InterPro" id="IPR023382">
    <property type="entry name" value="MnmA-like_central_sf"/>
</dbReference>
<dbReference type="PANTHER" id="PTHR11933:SF5">
    <property type="entry name" value="MITOCHONDRIAL TRNA-SPECIFIC 2-THIOURIDYLASE 1"/>
    <property type="match status" value="1"/>
</dbReference>
<comment type="similarity">
    <text evidence="9">Belongs to the MnmA/TRMU family.</text>
</comment>
<reference evidence="12 13" key="1">
    <citation type="journal article" date="2017" name="Int. J. Syst. Evol. Microbiol.">
        <title>Roseitalea porphyridii gen. nov., sp. nov., isolated from a red alga, and reclassification of Hoeflea suaedae Chung et al. 2013 as Pseudohoeflea suaedae gen. nov., comb. nov.</title>
        <authorList>
            <person name="Hyeon J.W."/>
            <person name="Jeong S.E."/>
            <person name="Baek K."/>
            <person name="Jeon C.O."/>
        </authorList>
    </citation>
    <scope>NUCLEOTIDE SEQUENCE [LARGE SCALE GENOMIC DNA]</scope>
    <source>
        <strain evidence="12 13">MA7-20</strain>
    </source>
</reference>
<dbReference type="InterPro" id="IPR004506">
    <property type="entry name" value="MnmA-like"/>
</dbReference>
<keyword evidence="4 9" id="KW-0547">Nucleotide-binding</keyword>
<feature type="active site" description="Nucleophile" evidence="9">
    <location>
        <position position="113"/>
    </location>
</feature>
<keyword evidence="7" id="KW-1015">Disulfide bond</keyword>
<proteinExistence type="inferred from homology"/>
<dbReference type="GO" id="GO:0002143">
    <property type="term" value="P:tRNA wobble position uridine thiolation"/>
    <property type="evidence" value="ECO:0007669"/>
    <property type="project" value="TreeGrafter"/>
</dbReference>
<comment type="subcellular location">
    <subcellularLocation>
        <location evidence="9">Cytoplasm</location>
    </subcellularLocation>
</comment>
<dbReference type="HAMAP" id="MF_00144">
    <property type="entry name" value="tRNA_thiouridyl_MnmA"/>
    <property type="match status" value="1"/>
</dbReference>
<dbReference type="GO" id="GO:0000049">
    <property type="term" value="F:tRNA binding"/>
    <property type="evidence" value="ECO:0007669"/>
    <property type="project" value="UniProtKB-KW"/>
</dbReference>
<feature type="domain" description="tRNA-specific 2-thiouridylase MnmA-like central" evidence="11">
    <location>
        <begin position="226"/>
        <end position="281"/>
    </location>
</feature>
<comment type="catalytic activity">
    <reaction evidence="8 9">
        <text>S-sulfanyl-L-cysteinyl-[protein] + uridine(34) in tRNA + AH2 + ATP = 2-thiouridine(34) in tRNA + L-cysteinyl-[protein] + A + AMP + diphosphate + H(+)</text>
        <dbReference type="Rhea" id="RHEA:47032"/>
        <dbReference type="Rhea" id="RHEA-COMP:10131"/>
        <dbReference type="Rhea" id="RHEA-COMP:11726"/>
        <dbReference type="Rhea" id="RHEA-COMP:11727"/>
        <dbReference type="Rhea" id="RHEA-COMP:11728"/>
        <dbReference type="ChEBI" id="CHEBI:13193"/>
        <dbReference type="ChEBI" id="CHEBI:15378"/>
        <dbReference type="ChEBI" id="CHEBI:17499"/>
        <dbReference type="ChEBI" id="CHEBI:29950"/>
        <dbReference type="ChEBI" id="CHEBI:30616"/>
        <dbReference type="ChEBI" id="CHEBI:33019"/>
        <dbReference type="ChEBI" id="CHEBI:61963"/>
        <dbReference type="ChEBI" id="CHEBI:65315"/>
        <dbReference type="ChEBI" id="CHEBI:87170"/>
        <dbReference type="ChEBI" id="CHEBI:456215"/>
        <dbReference type="EC" id="2.8.1.13"/>
    </reaction>
</comment>
<feature type="binding site" evidence="9">
    <location>
        <begin position="19"/>
        <end position="26"/>
    </location>
    <ligand>
        <name>ATP</name>
        <dbReference type="ChEBI" id="CHEBI:30616"/>
    </ligand>
</feature>
<name>A0A4P6V4L6_9HYPH</name>
<dbReference type="KEGG" id="rpod:E0E05_14065"/>
<evidence type="ECO:0000259" key="11">
    <source>
        <dbReference type="Pfam" id="PF20259"/>
    </source>
</evidence>
<feature type="active site" description="Cysteine persulfide intermediate" evidence="9">
    <location>
        <position position="209"/>
    </location>
</feature>
<dbReference type="Gene3D" id="2.40.30.10">
    <property type="entry name" value="Translation factors"/>
    <property type="match status" value="1"/>
</dbReference>
<dbReference type="FunFam" id="3.40.50.620:FF:000115">
    <property type="entry name" value="tRNA-specific 2-thiouridylase MnmA"/>
    <property type="match status" value="1"/>
</dbReference>
<keyword evidence="5 9" id="KW-0067">ATP-binding</keyword>
<evidence type="ECO:0000259" key="10">
    <source>
        <dbReference type="Pfam" id="PF20258"/>
    </source>
</evidence>
<dbReference type="InterPro" id="IPR046884">
    <property type="entry name" value="MnmA-like_central"/>
</dbReference>
<evidence type="ECO:0000313" key="13">
    <source>
        <dbReference type="Proteomes" id="UP000293719"/>
    </source>
</evidence>
<comment type="function">
    <text evidence="9">Catalyzes the 2-thiolation of uridine at the wobble position (U34) of tRNA, leading to the formation of s(2)U34.</text>
</comment>
<dbReference type="InterPro" id="IPR014729">
    <property type="entry name" value="Rossmann-like_a/b/a_fold"/>
</dbReference>
<dbReference type="InterPro" id="IPR046885">
    <property type="entry name" value="MnmA-like_C"/>
</dbReference>
<evidence type="ECO:0000256" key="1">
    <source>
        <dbReference type="ARBA" id="ARBA00022555"/>
    </source>
</evidence>
<dbReference type="Pfam" id="PF20259">
    <property type="entry name" value="tRNA_Me_trans_M"/>
    <property type="match status" value="1"/>
</dbReference>
<sequence length="397" mass="42532">MLNSLDIAKAPEDTRVVVAMSGGVDSSVVAGLLHAEGYQVIGITLQLYDHGAAVRRTGSCCAGQDIDDARRVCEELGIPHYVLDYESRFREAVIDQFADSYIAGETPIPCVSCNQTVKFADLLKTARDLGADCLATGHYILSRPNGAHRALCRPVDAHRDQSYFLFATTQEQVDFLRFPLGTMAKDETRAAAERMGLIVADKPDSQDICFVPNGKYADVIARLRPNAALAGEIVHLDGRVLGRHDGILHYTIGQRKGLGVATGEPLYVIRIDARTRRVVVGPKDALDTRTIVLREVNWLGDTPLADLPAAGIDLLARVRSTRPPRPARLFVDGGTAVVELPGGEAGVSPGQACVLYDGEGAGARVLGGGFIDATRRADHVEAQLAALDQSKTSVAAE</sequence>
<feature type="binding site" evidence="9">
    <location>
        <position position="137"/>
    </location>
    <ligand>
        <name>ATP</name>
        <dbReference type="ChEBI" id="CHEBI:30616"/>
    </ligand>
</feature>
<dbReference type="CDD" id="cd01998">
    <property type="entry name" value="MnmA_TRMU-like"/>
    <property type="match status" value="1"/>
</dbReference>
<dbReference type="AlphaFoldDB" id="A0A4P6V4L6"/>
<keyword evidence="1 9" id="KW-0820">tRNA-binding</keyword>
<dbReference type="Pfam" id="PF20258">
    <property type="entry name" value="tRNA_Me_trans_C"/>
    <property type="match status" value="1"/>
</dbReference>
<keyword evidence="3 9" id="KW-0819">tRNA processing</keyword>
<dbReference type="GO" id="GO:0005524">
    <property type="term" value="F:ATP binding"/>
    <property type="evidence" value="ECO:0007669"/>
    <property type="project" value="UniProtKB-KW"/>
</dbReference>
<feature type="domain" description="tRNA-specific 2-thiouridylase MnmA-like C-terminal" evidence="10">
    <location>
        <begin position="289"/>
        <end position="371"/>
    </location>
</feature>
<evidence type="ECO:0000256" key="5">
    <source>
        <dbReference type="ARBA" id="ARBA00022840"/>
    </source>
</evidence>
<evidence type="ECO:0000256" key="3">
    <source>
        <dbReference type="ARBA" id="ARBA00022694"/>
    </source>
</evidence>
<dbReference type="Proteomes" id="UP000293719">
    <property type="component" value="Chromosome"/>
</dbReference>
<dbReference type="PANTHER" id="PTHR11933">
    <property type="entry name" value="TRNA 5-METHYLAMINOMETHYL-2-THIOURIDYLATE -METHYLTRANSFERASE"/>
    <property type="match status" value="1"/>
</dbReference>
<feature type="binding site" evidence="9">
    <location>
        <position position="45"/>
    </location>
    <ligand>
        <name>ATP</name>
        <dbReference type="ChEBI" id="CHEBI:30616"/>
    </ligand>
</feature>
<evidence type="ECO:0000256" key="8">
    <source>
        <dbReference type="ARBA" id="ARBA00051542"/>
    </source>
</evidence>
<evidence type="ECO:0000256" key="2">
    <source>
        <dbReference type="ARBA" id="ARBA00022679"/>
    </source>
</evidence>
<dbReference type="Pfam" id="PF03054">
    <property type="entry name" value="tRNA_Me_trans"/>
    <property type="match status" value="1"/>
</dbReference>
<accession>A0A4P6V4L6</accession>
<keyword evidence="6 9" id="KW-0694">RNA-binding</keyword>
<dbReference type="Gene3D" id="2.30.30.280">
    <property type="entry name" value="Adenine nucleotide alpha hydrolases-like domains"/>
    <property type="match status" value="1"/>
</dbReference>
<dbReference type="EC" id="2.8.1.13" evidence="9"/>
<feature type="region of interest" description="Interaction with tRNA" evidence="9">
    <location>
        <begin position="159"/>
        <end position="161"/>
    </location>
</feature>
<keyword evidence="13" id="KW-1185">Reference proteome</keyword>
<evidence type="ECO:0000256" key="4">
    <source>
        <dbReference type="ARBA" id="ARBA00022741"/>
    </source>
</evidence>
<evidence type="ECO:0000313" key="12">
    <source>
        <dbReference type="EMBL" id="QBK32411.1"/>
    </source>
</evidence>
<dbReference type="SUPFAM" id="SSF52402">
    <property type="entry name" value="Adenine nucleotide alpha hydrolases-like"/>
    <property type="match status" value="1"/>
</dbReference>
<comment type="caution">
    <text evidence="9">Lacks conserved residue(s) required for the propagation of feature annotation.</text>
</comment>
<protein>
    <recommendedName>
        <fullName evidence="9">tRNA-specific 2-thiouridylase MnmA</fullName>
        <ecNumber evidence="9">2.8.1.13</ecNumber>
    </recommendedName>
</protein>
<evidence type="ECO:0000256" key="6">
    <source>
        <dbReference type="ARBA" id="ARBA00022884"/>
    </source>
</evidence>
<keyword evidence="2 9" id="KW-0808">Transferase</keyword>